<gene>
    <name evidence="1" type="ordered locus">BURPS1106A_A2279</name>
</gene>
<dbReference type="AlphaFoldDB" id="A3P7K2"/>
<dbReference type="Proteomes" id="UP000006738">
    <property type="component" value="Chromosome II"/>
</dbReference>
<dbReference type="HOGENOM" id="CLU_2128797_0_0_4"/>
<protein>
    <submittedName>
        <fullName evidence="1">Uncharacterized protein</fullName>
    </submittedName>
</protein>
<reference evidence="2" key="1">
    <citation type="submission" date="2007-02" db="EMBL/GenBank/DDBJ databases">
        <authorList>
            <person name="DeShazer D."/>
            <person name="Woods D.E."/>
            <person name="Nierman W.C."/>
        </authorList>
    </citation>
    <scope>NUCLEOTIDE SEQUENCE [LARGE SCALE GENOMIC DNA]</scope>
    <source>
        <strain evidence="2">1106a</strain>
    </source>
</reference>
<dbReference type="KEGG" id="bpl:BURPS1106A_A2279"/>
<dbReference type="EMBL" id="CP000573">
    <property type="protein sequence ID" value="ABN93394.1"/>
    <property type="molecule type" value="Genomic_DNA"/>
</dbReference>
<sequence>MRCVGDVFRTLAGRSALDTATRVIAGYRPRRAGAADGFLRWRVVDRVGDRVVERLFNRVFDRLPHMPGRADVWARHNEATARACGMGGCVSSVVRRAPWRAWMRDMPCATHGA</sequence>
<name>A3P7K2_BURP0</name>
<organism evidence="1 2">
    <name type="scientific">Burkholderia pseudomallei (strain 1106a)</name>
    <dbReference type="NCBI Taxonomy" id="357348"/>
    <lineage>
        <taxon>Bacteria</taxon>
        <taxon>Pseudomonadati</taxon>
        <taxon>Pseudomonadota</taxon>
        <taxon>Betaproteobacteria</taxon>
        <taxon>Burkholderiales</taxon>
        <taxon>Burkholderiaceae</taxon>
        <taxon>Burkholderia</taxon>
        <taxon>pseudomallei group</taxon>
    </lineage>
</organism>
<accession>A3P7K2</accession>
<evidence type="ECO:0000313" key="1">
    <source>
        <dbReference type="EMBL" id="ABN93394.1"/>
    </source>
</evidence>
<proteinExistence type="predicted"/>
<evidence type="ECO:0000313" key="2">
    <source>
        <dbReference type="Proteomes" id="UP000006738"/>
    </source>
</evidence>